<dbReference type="Proteomes" id="UP000656042">
    <property type="component" value="Unassembled WGS sequence"/>
</dbReference>
<feature type="region of interest" description="Disordered" evidence="2">
    <location>
        <begin position="58"/>
        <end position="85"/>
    </location>
</feature>
<dbReference type="AlphaFoldDB" id="A0A8J3FS14"/>
<dbReference type="GO" id="GO:0016746">
    <property type="term" value="F:acyltransferase activity"/>
    <property type="evidence" value="ECO:0007669"/>
    <property type="project" value="InterPro"/>
</dbReference>
<name>A0A8J3FS14_9ACTN</name>
<comment type="caution">
    <text evidence="5">The sequence shown here is derived from an EMBL/GenBank/DDBJ whole genome shotgun (WGS) entry which is preliminary data.</text>
</comment>
<organism evidence="5 6">
    <name type="scientific">Mangrovihabitans endophyticus</name>
    <dbReference type="NCBI Taxonomy" id="1751298"/>
    <lineage>
        <taxon>Bacteria</taxon>
        <taxon>Bacillati</taxon>
        <taxon>Actinomycetota</taxon>
        <taxon>Actinomycetes</taxon>
        <taxon>Micromonosporales</taxon>
        <taxon>Micromonosporaceae</taxon>
        <taxon>Mangrovihabitans</taxon>
    </lineage>
</organism>
<reference evidence="5" key="2">
    <citation type="submission" date="2020-09" db="EMBL/GenBank/DDBJ databases">
        <authorList>
            <person name="Sun Q."/>
            <person name="Zhou Y."/>
        </authorList>
    </citation>
    <scope>NUCLEOTIDE SEQUENCE</scope>
    <source>
        <strain evidence="5">CGMCC 4.7299</strain>
    </source>
</reference>
<dbReference type="InterPro" id="IPR036625">
    <property type="entry name" value="E3-bd_dom_sf"/>
</dbReference>
<proteinExistence type="predicted"/>
<sequence length="116" mass="12328">MAKQVVTLLTDDLDGSEADRTVEFGIDGANYTIDLSDKNAGKLRKALEPYISAGSRVGRGGFTGRAAGRGRGAAPATRSSREQNQAIREWATKNGHEVSERGRIPASVVEAFNAAH</sequence>
<gene>
    <name evidence="5" type="ORF">GCM10012284_52750</name>
</gene>
<dbReference type="Gene3D" id="3.30.60.230">
    <property type="entry name" value="Lsr2, dimerization domain"/>
    <property type="match status" value="1"/>
</dbReference>
<dbReference type="Gene3D" id="4.10.320.10">
    <property type="entry name" value="E3-binding domain"/>
    <property type="match status" value="1"/>
</dbReference>
<protein>
    <submittedName>
        <fullName evidence="5">Lsr2 family protein</fullName>
    </submittedName>
</protein>
<dbReference type="RefSeq" id="WP_189082013.1">
    <property type="nucleotide sequence ID" value="NZ_BMMX01000036.1"/>
</dbReference>
<dbReference type="InterPro" id="IPR055370">
    <property type="entry name" value="Lsr2_DNA-bd"/>
</dbReference>
<evidence type="ECO:0000256" key="1">
    <source>
        <dbReference type="ARBA" id="ARBA00023125"/>
    </source>
</evidence>
<evidence type="ECO:0000256" key="2">
    <source>
        <dbReference type="SAM" id="MobiDB-lite"/>
    </source>
</evidence>
<dbReference type="Pfam" id="PF23359">
    <property type="entry name" value="Lsr2_DNA-bd"/>
    <property type="match status" value="1"/>
</dbReference>
<keyword evidence="6" id="KW-1185">Reference proteome</keyword>
<dbReference type="InterPro" id="IPR042261">
    <property type="entry name" value="Lsr2-like_dimerization"/>
</dbReference>
<feature type="compositionally biased region" description="Gly residues" evidence="2">
    <location>
        <begin position="58"/>
        <end position="71"/>
    </location>
</feature>
<evidence type="ECO:0000259" key="3">
    <source>
        <dbReference type="Pfam" id="PF11774"/>
    </source>
</evidence>
<evidence type="ECO:0000313" key="5">
    <source>
        <dbReference type="EMBL" id="GGL11479.1"/>
    </source>
</evidence>
<evidence type="ECO:0000313" key="6">
    <source>
        <dbReference type="Proteomes" id="UP000656042"/>
    </source>
</evidence>
<dbReference type="InterPro" id="IPR024412">
    <property type="entry name" value="Lsr2_dim_dom"/>
</dbReference>
<evidence type="ECO:0000259" key="4">
    <source>
        <dbReference type="Pfam" id="PF23359"/>
    </source>
</evidence>
<feature type="domain" description="Lsr2 dimerization" evidence="3">
    <location>
        <begin position="1"/>
        <end position="58"/>
    </location>
</feature>
<feature type="domain" description="Lsr2 DNA-binding" evidence="4">
    <location>
        <begin position="80"/>
        <end position="115"/>
    </location>
</feature>
<dbReference type="GO" id="GO:0003677">
    <property type="term" value="F:DNA binding"/>
    <property type="evidence" value="ECO:0007669"/>
    <property type="project" value="UniProtKB-KW"/>
</dbReference>
<accession>A0A8J3FS14</accession>
<dbReference type="EMBL" id="BMMX01000036">
    <property type="protein sequence ID" value="GGL11479.1"/>
    <property type="molecule type" value="Genomic_DNA"/>
</dbReference>
<keyword evidence="1" id="KW-0238">DNA-binding</keyword>
<dbReference type="Pfam" id="PF11774">
    <property type="entry name" value="Lsr2"/>
    <property type="match status" value="1"/>
</dbReference>
<reference evidence="5" key="1">
    <citation type="journal article" date="2014" name="Int. J. Syst. Evol. Microbiol.">
        <title>Complete genome sequence of Corynebacterium casei LMG S-19264T (=DSM 44701T), isolated from a smear-ripened cheese.</title>
        <authorList>
            <consortium name="US DOE Joint Genome Institute (JGI-PGF)"/>
            <person name="Walter F."/>
            <person name="Albersmeier A."/>
            <person name="Kalinowski J."/>
            <person name="Ruckert C."/>
        </authorList>
    </citation>
    <scope>NUCLEOTIDE SEQUENCE</scope>
    <source>
        <strain evidence="5">CGMCC 4.7299</strain>
    </source>
</reference>